<reference evidence="6 7" key="1">
    <citation type="journal article" date="2017" name="Nat. Microbiol.">
        <title>Natural product diversity associated with the nematode symbionts Photorhabdus and Xenorhabdus.</title>
        <authorList>
            <person name="Tobias N.J."/>
            <person name="Wolff H."/>
            <person name="Djahanschiri B."/>
            <person name="Grundmann F."/>
            <person name="Kronenwerth M."/>
            <person name="Shi Y.M."/>
            <person name="Simonyi S."/>
            <person name="Grun P."/>
            <person name="Shapiro-Ilan D."/>
            <person name="Pidot S.J."/>
            <person name="Stinear T.P."/>
            <person name="Ebersberger I."/>
            <person name="Bode H.B."/>
        </authorList>
    </citation>
    <scope>NUCLEOTIDE SEQUENCE [LARGE SCALE GENOMIC DNA]</scope>
    <source>
        <strain evidence="6 7">DSM 17902</strain>
    </source>
</reference>
<organism evidence="6 7">
    <name type="scientific">Xenorhabdus miraniensis</name>
    <dbReference type="NCBI Taxonomy" id="351674"/>
    <lineage>
        <taxon>Bacteria</taxon>
        <taxon>Pseudomonadati</taxon>
        <taxon>Pseudomonadota</taxon>
        <taxon>Gammaproteobacteria</taxon>
        <taxon>Enterobacterales</taxon>
        <taxon>Morganellaceae</taxon>
        <taxon>Xenorhabdus</taxon>
    </lineage>
</organism>
<keyword evidence="2" id="KW-0813">Transport</keyword>
<gene>
    <name evidence="6" type="ORF">Xmir_02011</name>
</gene>
<dbReference type="OrthoDB" id="9777941at2"/>
<dbReference type="GO" id="GO:0006865">
    <property type="term" value="P:amino acid transport"/>
    <property type="evidence" value="ECO:0007669"/>
    <property type="project" value="TreeGrafter"/>
</dbReference>
<dbReference type="AlphaFoldDB" id="A0A2D0JRA5"/>
<dbReference type="InterPro" id="IPR051455">
    <property type="entry name" value="Bact_solute-bind_prot3"/>
</dbReference>
<keyword evidence="3" id="KW-0732">Signal</keyword>
<sequence length="323" mass="36695">MSAGAVIQRIKTHDVLNVGVSLGFIGLSFREDHNSDWEGFDIDLAKAVAIAVLGNSERINFIPLQSGDRFQALKENIIDLGCFNASITFQREIIHYVSFVHPMLFDGEILMTHMDNLINAVPEAKATKKRCIAAMRGSTTQENLERYFGELGLNCEVKLFESPKHAREAYQKGICNIYCLDSYLLSGERIQLEEKEKHILLKDRISLEAMSPTVSSYDPLWHSAVSWVMKSLVEAENLGLNKHNIHEKYNISTGYLNRFLKPSKELCNKLGLQAEFTYKIISEIGNYGEIFERNLGKNSILNQERRKNKPWAEGGMLYSPLFI</sequence>
<evidence type="ECO:0000256" key="1">
    <source>
        <dbReference type="ARBA" id="ARBA00010333"/>
    </source>
</evidence>
<dbReference type="SUPFAM" id="SSF53850">
    <property type="entry name" value="Periplasmic binding protein-like II"/>
    <property type="match status" value="1"/>
</dbReference>
<dbReference type="RefSeq" id="WP_099114242.1">
    <property type="nucleotide sequence ID" value="NZ_CAWNQI010000117.1"/>
</dbReference>
<dbReference type="SMART" id="SM00062">
    <property type="entry name" value="PBPb"/>
    <property type="match status" value="1"/>
</dbReference>
<dbReference type="Pfam" id="PF00497">
    <property type="entry name" value="SBP_bac_3"/>
    <property type="match status" value="1"/>
</dbReference>
<feature type="domain" description="Solute-binding protein family 3/N-terminal" evidence="5">
    <location>
        <begin position="15"/>
        <end position="248"/>
    </location>
</feature>
<dbReference type="GO" id="GO:0030288">
    <property type="term" value="C:outer membrane-bounded periplasmic space"/>
    <property type="evidence" value="ECO:0007669"/>
    <property type="project" value="UniProtKB-ARBA"/>
</dbReference>
<keyword evidence="7" id="KW-1185">Reference proteome</keyword>
<protein>
    <submittedName>
        <fullName evidence="6">Putative ABC-type amino-acid transporter periplasmic solute-binding protein</fullName>
    </submittedName>
</protein>
<dbReference type="PROSITE" id="PS01039">
    <property type="entry name" value="SBP_BACTERIAL_3"/>
    <property type="match status" value="1"/>
</dbReference>
<dbReference type="InterPro" id="IPR018313">
    <property type="entry name" value="SBP_3_CS"/>
</dbReference>
<dbReference type="PANTHER" id="PTHR30085:SF6">
    <property type="entry name" value="ABC TRANSPORTER GLUTAMINE-BINDING PROTEIN GLNH"/>
    <property type="match status" value="1"/>
</dbReference>
<name>A0A2D0JRA5_9GAMM</name>
<comment type="similarity">
    <text evidence="1 4">Belongs to the bacterial solute-binding protein 3 family.</text>
</comment>
<evidence type="ECO:0000313" key="7">
    <source>
        <dbReference type="Proteomes" id="UP000221980"/>
    </source>
</evidence>
<dbReference type="Proteomes" id="UP000221980">
    <property type="component" value="Unassembled WGS sequence"/>
</dbReference>
<comment type="caution">
    <text evidence="6">The sequence shown here is derived from an EMBL/GenBank/DDBJ whole genome shotgun (WGS) entry which is preliminary data.</text>
</comment>
<evidence type="ECO:0000256" key="4">
    <source>
        <dbReference type="RuleBase" id="RU003744"/>
    </source>
</evidence>
<dbReference type="Gene3D" id="3.40.190.10">
    <property type="entry name" value="Periplasmic binding protein-like II"/>
    <property type="match status" value="2"/>
</dbReference>
<dbReference type="PANTHER" id="PTHR30085">
    <property type="entry name" value="AMINO ACID ABC TRANSPORTER PERMEASE"/>
    <property type="match status" value="1"/>
</dbReference>
<evidence type="ECO:0000256" key="2">
    <source>
        <dbReference type="ARBA" id="ARBA00022448"/>
    </source>
</evidence>
<evidence type="ECO:0000259" key="5">
    <source>
        <dbReference type="SMART" id="SM00062"/>
    </source>
</evidence>
<evidence type="ECO:0000256" key="3">
    <source>
        <dbReference type="ARBA" id="ARBA00022729"/>
    </source>
</evidence>
<accession>A0A2D0JRA5</accession>
<dbReference type="InterPro" id="IPR001638">
    <property type="entry name" value="Solute-binding_3/MltF_N"/>
</dbReference>
<evidence type="ECO:0000313" key="6">
    <source>
        <dbReference type="EMBL" id="PHM48865.1"/>
    </source>
</evidence>
<proteinExistence type="inferred from homology"/>
<dbReference type="EMBL" id="NITZ01000008">
    <property type="protein sequence ID" value="PHM48865.1"/>
    <property type="molecule type" value="Genomic_DNA"/>
</dbReference>